<dbReference type="Gene3D" id="3.40.50.300">
    <property type="entry name" value="P-loop containing nucleotide triphosphate hydrolases"/>
    <property type="match status" value="1"/>
</dbReference>
<organism evidence="3 4">
    <name type="scientific">Tanacetum coccineum</name>
    <dbReference type="NCBI Taxonomy" id="301880"/>
    <lineage>
        <taxon>Eukaryota</taxon>
        <taxon>Viridiplantae</taxon>
        <taxon>Streptophyta</taxon>
        <taxon>Embryophyta</taxon>
        <taxon>Tracheophyta</taxon>
        <taxon>Spermatophyta</taxon>
        <taxon>Magnoliopsida</taxon>
        <taxon>eudicotyledons</taxon>
        <taxon>Gunneridae</taxon>
        <taxon>Pentapetalae</taxon>
        <taxon>asterids</taxon>
        <taxon>campanulids</taxon>
        <taxon>Asterales</taxon>
        <taxon>Asteraceae</taxon>
        <taxon>Asteroideae</taxon>
        <taxon>Anthemideae</taxon>
        <taxon>Anthemidinae</taxon>
        <taxon>Tanacetum</taxon>
    </lineage>
</organism>
<feature type="signal peptide" evidence="1">
    <location>
        <begin position="1"/>
        <end position="22"/>
    </location>
</feature>
<dbReference type="SUPFAM" id="SSF52540">
    <property type="entry name" value="P-loop containing nucleoside triphosphate hydrolases"/>
    <property type="match status" value="1"/>
</dbReference>
<evidence type="ECO:0000313" key="4">
    <source>
        <dbReference type="Proteomes" id="UP001151760"/>
    </source>
</evidence>
<reference evidence="3" key="1">
    <citation type="journal article" date="2022" name="Int. J. Mol. Sci.">
        <title>Draft Genome of Tanacetum Coccineum: Genomic Comparison of Closely Related Tanacetum-Family Plants.</title>
        <authorList>
            <person name="Yamashiro T."/>
            <person name="Shiraishi A."/>
            <person name="Nakayama K."/>
            <person name="Satake H."/>
        </authorList>
    </citation>
    <scope>NUCLEOTIDE SEQUENCE</scope>
</reference>
<name>A0ABQ4WR81_9ASTR</name>
<evidence type="ECO:0000259" key="2">
    <source>
        <dbReference type="Pfam" id="PF01031"/>
    </source>
</evidence>
<reference evidence="3" key="2">
    <citation type="submission" date="2022-01" db="EMBL/GenBank/DDBJ databases">
        <authorList>
            <person name="Yamashiro T."/>
            <person name="Shiraishi A."/>
            <person name="Satake H."/>
            <person name="Nakayama K."/>
        </authorList>
    </citation>
    <scope>NUCLEOTIDE SEQUENCE</scope>
</reference>
<feature type="domain" description="Dynamin stalk" evidence="2">
    <location>
        <begin position="44"/>
        <end position="136"/>
    </location>
</feature>
<dbReference type="Pfam" id="PF01031">
    <property type="entry name" value="Dynamin_M"/>
    <property type="match status" value="1"/>
</dbReference>
<feature type="chain" id="PRO_5045245597" evidence="1">
    <location>
        <begin position="23"/>
        <end position="353"/>
    </location>
</feature>
<gene>
    <name evidence="3" type="ORF">Tco_0628748</name>
</gene>
<dbReference type="InterPro" id="IPR027417">
    <property type="entry name" value="P-loop_NTPase"/>
</dbReference>
<dbReference type="InterPro" id="IPR000375">
    <property type="entry name" value="Dynamin_stalk"/>
</dbReference>
<dbReference type="Proteomes" id="UP001151760">
    <property type="component" value="Unassembled WGS sequence"/>
</dbReference>
<dbReference type="Gene3D" id="2.40.50.140">
    <property type="entry name" value="Nucleic acid-binding proteins"/>
    <property type="match status" value="1"/>
</dbReference>
<dbReference type="PANTHER" id="PTHR11566:SF21">
    <property type="entry name" value="DYNAMIN RELATED PROTEIN 1, ISOFORM A"/>
    <property type="match status" value="1"/>
</dbReference>
<evidence type="ECO:0000313" key="3">
    <source>
        <dbReference type="EMBL" id="GJS55386.1"/>
    </source>
</evidence>
<proteinExistence type="predicted"/>
<accession>A0ABQ4WR81</accession>
<dbReference type="EMBL" id="BQNB010008864">
    <property type="protein sequence ID" value="GJS55386.1"/>
    <property type="molecule type" value="Genomic_DNA"/>
</dbReference>
<dbReference type="InterPro" id="IPR022812">
    <property type="entry name" value="Dynamin"/>
</dbReference>
<dbReference type="PANTHER" id="PTHR11566">
    <property type="entry name" value="DYNAMIN"/>
    <property type="match status" value="1"/>
</dbReference>
<keyword evidence="1" id="KW-0732">Signal</keyword>
<dbReference type="PRINTS" id="PR00195">
    <property type="entry name" value="DYNAMIN"/>
</dbReference>
<protein>
    <submittedName>
        <fullName evidence="3">Dynamin-related protein 3A-like protein</fullName>
    </submittedName>
</protein>
<evidence type="ECO:0000256" key="1">
    <source>
        <dbReference type="SAM" id="SignalP"/>
    </source>
</evidence>
<dbReference type="InterPro" id="IPR012340">
    <property type="entry name" value="NA-bd_OB-fold"/>
</dbReference>
<keyword evidence="4" id="KW-1185">Reference proteome</keyword>
<comment type="caution">
    <text evidence="3">The sequence shown here is derived from an EMBL/GenBank/DDBJ whole genome shotgun (WGS) entry which is preliminary data.</text>
</comment>
<dbReference type="SUPFAM" id="SSF50249">
    <property type="entry name" value="Nucleic acid-binding proteins"/>
    <property type="match status" value="1"/>
</dbReference>
<sequence>MTTMSFAVDILAVTMLLHAAYSTIQCLRTIGVITKLDIMDRGTDARNFLLGKVIPLRLGYIGAVNRSQEDALVDEEKFFRSCPVYNELADRCGVPHLAKKLNQILVQHIKTVLPGLKSRISYSLVYVAKEHASYREIIELVWELFFYTFNVLRRHCAGSCKKGVAFYGIGDYVVEQEKTRIWLGIFETTEDATSYQKNDERVYGSVGWIKIIVRGFLSLVQQIDRLILMMLSFVDYHEKPLYRCSMFKNFYMKKRNNVLHGRSCDTTPTLRPLSLGTSWIIGAAWEIWGKSIIWDEMAESFNKSILDTLEQPVIVAVSSCRVSKYKDYQFSATLATYHYLNPNIPEADQSRAD</sequence>